<organism evidence="8 9">
    <name type="scientific">Prorocentrum cordatum</name>
    <dbReference type="NCBI Taxonomy" id="2364126"/>
    <lineage>
        <taxon>Eukaryota</taxon>
        <taxon>Sar</taxon>
        <taxon>Alveolata</taxon>
        <taxon>Dinophyceae</taxon>
        <taxon>Prorocentrales</taxon>
        <taxon>Prorocentraceae</taxon>
        <taxon>Prorocentrum</taxon>
    </lineage>
</organism>
<dbReference type="EMBL" id="CAUYUJ010018858">
    <property type="protein sequence ID" value="CAK0886840.1"/>
    <property type="molecule type" value="Genomic_DNA"/>
</dbReference>
<accession>A0ABN9WN71</accession>
<dbReference type="InterPro" id="IPR012334">
    <property type="entry name" value="Pectin_lyas_fold"/>
</dbReference>
<evidence type="ECO:0000256" key="2">
    <source>
        <dbReference type="ARBA" id="ARBA00022801"/>
    </source>
</evidence>
<dbReference type="Proteomes" id="UP001189429">
    <property type="component" value="Unassembled WGS sequence"/>
</dbReference>
<evidence type="ECO:0008006" key="10">
    <source>
        <dbReference type="Google" id="ProtNLM"/>
    </source>
</evidence>
<feature type="non-terminal residue" evidence="8">
    <location>
        <position position="415"/>
    </location>
</feature>
<protein>
    <recommendedName>
        <fullName evidence="10">Endo-polygalacturonase</fullName>
    </recommendedName>
</protein>
<gene>
    <name evidence="8" type="ORF">PCOR1329_LOCUS68081</name>
</gene>
<keyword evidence="3" id="KW-1015">Disulfide bond</keyword>
<dbReference type="InterPro" id="IPR000743">
    <property type="entry name" value="Glyco_hydro_28"/>
</dbReference>
<dbReference type="PANTHER" id="PTHR31736">
    <property type="match status" value="1"/>
</dbReference>
<evidence type="ECO:0000313" key="9">
    <source>
        <dbReference type="Proteomes" id="UP001189429"/>
    </source>
</evidence>
<comment type="similarity">
    <text evidence="1 6">Belongs to the glycosyl hydrolase 28 family.</text>
</comment>
<dbReference type="Pfam" id="PF00295">
    <property type="entry name" value="Glyco_hydro_28"/>
    <property type="match status" value="1"/>
</dbReference>
<feature type="signal peptide" evidence="7">
    <location>
        <begin position="1"/>
        <end position="17"/>
    </location>
</feature>
<reference evidence="8" key="1">
    <citation type="submission" date="2023-10" db="EMBL/GenBank/DDBJ databases">
        <authorList>
            <person name="Chen Y."/>
            <person name="Shah S."/>
            <person name="Dougan E. K."/>
            <person name="Thang M."/>
            <person name="Chan C."/>
        </authorList>
    </citation>
    <scope>NUCLEOTIDE SEQUENCE [LARGE SCALE GENOMIC DNA]</scope>
</reference>
<comment type="caution">
    <text evidence="8">The sequence shown here is derived from an EMBL/GenBank/DDBJ whole genome shotgun (WGS) entry which is preliminary data.</text>
</comment>
<evidence type="ECO:0000256" key="3">
    <source>
        <dbReference type="ARBA" id="ARBA00023157"/>
    </source>
</evidence>
<dbReference type="PANTHER" id="PTHR31736:SF19">
    <property type="entry name" value="PECTIN LYASE SUPERFAMILY PROTEIN-RELATED"/>
    <property type="match status" value="1"/>
</dbReference>
<evidence type="ECO:0000313" key="8">
    <source>
        <dbReference type="EMBL" id="CAK0886840.1"/>
    </source>
</evidence>
<keyword evidence="5 6" id="KW-0326">Glycosidase</keyword>
<keyword evidence="2 6" id="KW-0378">Hydrolase</keyword>
<feature type="non-terminal residue" evidence="8">
    <location>
        <position position="1"/>
    </location>
</feature>
<evidence type="ECO:0000256" key="4">
    <source>
        <dbReference type="ARBA" id="ARBA00023180"/>
    </source>
</evidence>
<feature type="chain" id="PRO_5047435125" description="Endo-polygalacturonase" evidence="7">
    <location>
        <begin position="18"/>
        <end position="415"/>
    </location>
</feature>
<name>A0ABN9WN71_9DINO</name>
<evidence type="ECO:0000256" key="7">
    <source>
        <dbReference type="SAM" id="SignalP"/>
    </source>
</evidence>
<keyword evidence="4" id="KW-0325">Glycoprotein</keyword>
<keyword evidence="7" id="KW-0732">Signal</keyword>
<evidence type="ECO:0000256" key="5">
    <source>
        <dbReference type="ARBA" id="ARBA00023295"/>
    </source>
</evidence>
<dbReference type="Gene3D" id="2.160.20.10">
    <property type="entry name" value="Single-stranded right-handed beta-helix, Pectin lyase-like"/>
    <property type="match status" value="1"/>
</dbReference>
<keyword evidence="9" id="KW-1185">Reference proteome</keyword>
<proteinExistence type="inferred from homology"/>
<evidence type="ECO:0000256" key="1">
    <source>
        <dbReference type="ARBA" id="ARBA00008834"/>
    </source>
</evidence>
<evidence type="ECO:0000256" key="6">
    <source>
        <dbReference type="RuleBase" id="RU361169"/>
    </source>
</evidence>
<dbReference type="SUPFAM" id="SSF51126">
    <property type="entry name" value="Pectin lyase-like"/>
    <property type="match status" value="1"/>
</dbReference>
<dbReference type="InterPro" id="IPR011050">
    <property type="entry name" value="Pectin_lyase_fold/virulence"/>
</dbReference>
<sequence length="415" mass="44955">GLVALRLVALLLSAVRGAVVDFEVDAGAVPDDDSNATVWKNGAAMNATLAALRPGDTLLLPNKTFYLMGGIQARGLDSVTLRFDGTVVFSDDIDGWPRSGSGIGAPALMCMYFADVKNLTIWGEKWWGIPGIGGELRGGCTTCAPHPVRTENRPRLLEIHGGTDILVENVFLKNSPYWSFWAHGVDGLEIRNSHVDARRDRYDGHHISRSVEKLGPVGTSFGLCGATFGLPDDTFCVKDDSENILIERVNASGIGLTIGSIASNVRNVTFRDAYMHHSGKGIYVKFRGNGRIEDVTYENIVMDAPERWAIWIGPAQQSDSRDICAAHPCSLCWPLFKPWAKCNAPDQASFINVTLRNITIRNPKMSPGVILASASSPMQNITFDNVVVENAPNKPFDGYFCEGVQSGLATGTTSP</sequence>